<dbReference type="SMART" id="SM00355">
    <property type="entry name" value="ZnF_C2H2"/>
    <property type="match status" value="2"/>
</dbReference>
<organism evidence="4">
    <name type="scientific">Salvia splendens</name>
    <name type="common">Scarlet sage</name>
    <dbReference type="NCBI Taxonomy" id="180675"/>
    <lineage>
        <taxon>Eukaryota</taxon>
        <taxon>Viridiplantae</taxon>
        <taxon>Streptophyta</taxon>
        <taxon>Embryophyta</taxon>
        <taxon>Tracheophyta</taxon>
        <taxon>Spermatophyta</taxon>
        <taxon>Magnoliopsida</taxon>
        <taxon>eudicotyledons</taxon>
        <taxon>Gunneridae</taxon>
        <taxon>Pentapetalae</taxon>
        <taxon>asterids</taxon>
        <taxon>lamiids</taxon>
        <taxon>Lamiales</taxon>
        <taxon>Lamiaceae</taxon>
        <taxon>Nepetoideae</taxon>
        <taxon>Mentheae</taxon>
        <taxon>Salviinae</taxon>
        <taxon>Salvia</taxon>
        <taxon>Salvia subgen. Calosphace</taxon>
        <taxon>core Calosphace</taxon>
    </lineage>
</organism>
<evidence type="ECO:0000259" key="2">
    <source>
        <dbReference type="SMART" id="SM00355"/>
    </source>
</evidence>
<gene>
    <name evidence="4" type="ORF">SASPL_155913</name>
</gene>
<dbReference type="SUPFAM" id="SSF57667">
    <property type="entry name" value="beta-beta-alpha zinc fingers"/>
    <property type="match status" value="2"/>
</dbReference>
<feature type="domain" description="C2H2-type" evidence="2">
    <location>
        <begin position="267"/>
        <end position="291"/>
    </location>
</feature>
<feature type="region of interest" description="Disordered" evidence="1">
    <location>
        <begin position="123"/>
        <end position="143"/>
    </location>
</feature>
<feature type="region of interest" description="Disordered" evidence="1">
    <location>
        <begin position="236"/>
        <end position="260"/>
    </location>
</feature>
<accession>A0A8X8YXV9</accession>
<dbReference type="Pfam" id="PF12874">
    <property type="entry name" value="zf-met"/>
    <property type="match status" value="2"/>
</dbReference>
<dbReference type="GO" id="GO:0003676">
    <property type="term" value="F:nucleic acid binding"/>
    <property type="evidence" value="ECO:0007669"/>
    <property type="project" value="InterPro"/>
</dbReference>
<dbReference type="EMBL" id="PNBA02000190">
    <property type="protein sequence ID" value="KAG6384283.1"/>
    <property type="molecule type" value="Genomic_DNA"/>
</dbReference>
<feature type="domain" description="C2H2-type" evidence="2">
    <location>
        <begin position="151"/>
        <end position="175"/>
    </location>
</feature>
<dbReference type="Gene3D" id="3.30.160.60">
    <property type="entry name" value="Classic Zinc Finger"/>
    <property type="match status" value="2"/>
</dbReference>
<sequence length="299" mass="33955">MLRHEIIMYKILTRRALEAELRRDLMMVETFLRRGHNVLPLAETMAEERFLDERSTLLSQRHMLNDMCEGGRSESLPFQRASIDERMGRDSMAKESEVKHVLEVRNKKNEIILEAKPVENITGAKRANPGSGTSAQSDGNLKKQKRVKEEWSCTLCQVTATSEHTLNEHLKGKRHQSKVAALKANKSMIGLCTKNAAKPIQSSGTSNQVIEVKLTPTPLSFGKPGSETDWLLPLQGNPNPDNLKKEESVVTPKGKQKGEDKKETYKFWCEMCQVGVLTEKVMKMHQQGKKHKRRLLQTK</sequence>
<feature type="domain" description="U1-type" evidence="3">
    <location>
        <begin position="148"/>
        <end position="182"/>
    </location>
</feature>
<dbReference type="PANTHER" id="PTHR47487:SF8">
    <property type="entry name" value="OS08G0270900 PROTEIN"/>
    <property type="match status" value="1"/>
</dbReference>
<dbReference type="InterPro" id="IPR013087">
    <property type="entry name" value="Znf_C2H2_type"/>
</dbReference>
<evidence type="ECO:0000256" key="1">
    <source>
        <dbReference type="SAM" id="MobiDB-lite"/>
    </source>
</evidence>
<dbReference type="PANTHER" id="PTHR47487">
    <property type="entry name" value="OS06G0651300 PROTEIN-RELATED"/>
    <property type="match status" value="1"/>
</dbReference>
<proteinExistence type="predicted"/>
<evidence type="ECO:0008006" key="6">
    <source>
        <dbReference type="Google" id="ProtNLM"/>
    </source>
</evidence>
<name>A0A8X8YXV9_SALSN</name>
<evidence type="ECO:0000313" key="4">
    <source>
        <dbReference type="EMBL" id="KAG6384283.1"/>
    </source>
</evidence>
<feature type="compositionally biased region" description="Polar residues" evidence="1">
    <location>
        <begin position="130"/>
        <end position="139"/>
    </location>
</feature>
<dbReference type="GO" id="GO:0008270">
    <property type="term" value="F:zinc ion binding"/>
    <property type="evidence" value="ECO:0007669"/>
    <property type="project" value="InterPro"/>
</dbReference>
<dbReference type="SMART" id="SM00451">
    <property type="entry name" value="ZnF_U1"/>
    <property type="match status" value="2"/>
</dbReference>
<reference evidence="4" key="1">
    <citation type="submission" date="2018-01" db="EMBL/GenBank/DDBJ databases">
        <authorList>
            <person name="Mao J.F."/>
        </authorList>
    </citation>
    <scope>NUCLEOTIDE SEQUENCE</scope>
    <source>
        <strain evidence="4">Huo1</strain>
        <tissue evidence="4">Leaf</tissue>
    </source>
</reference>
<dbReference type="InterPro" id="IPR036236">
    <property type="entry name" value="Znf_C2H2_sf"/>
</dbReference>
<evidence type="ECO:0000259" key="3">
    <source>
        <dbReference type="SMART" id="SM00451"/>
    </source>
</evidence>
<dbReference type="AlphaFoldDB" id="A0A8X8YXV9"/>
<dbReference type="InterPro" id="IPR003604">
    <property type="entry name" value="Matrin/U1-like-C_Znf_C2H2"/>
</dbReference>
<reference evidence="4" key="2">
    <citation type="submission" date="2020-08" db="EMBL/GenBank/DDBJ databases">
        <title>Plant Genome Project.</title>
        <authorList>
            <person name="Zhang R.-G."/>
        </authorList>
    </citation>
    <scope>NUCLEOTIDE SEQUENCE</scope>
    <source>
        <strain evidence="4">Huo1</strain>
        <tissue evidence="4">Leaf</tissue>
    </source>
</reference>
<comment type="caution">
    <text evidence="4">The sequence shown here is derived from an EMBL/GenBank/DDBJ whole genome shotgun (WGS) entry which is preliminary data.</text>
</comment>
<dbReference type="Proteomes" id="UP000298416">
    <property type="component" value="Unassembled WGS sequence"/>
</dbReference>
<protein>
    <recommendedName>
        <fullName evidence="6">U1-type domain-containing protein</fullName>
    </recommendedName>
</protein>
<feature type="domain" description="U1-type" evidence="3">
    <location>
        <begin position="264"/>
        <end position="298"/>
    </location>
</feature>
<evidence type="ECO:0000313" key="5">
    <source>
        <dbReference type="Proteomes" id="UP000298416"/>
    </source>
</evidence>
<keyword evidence="5" id="KW-1185">Reference proteome</keyword>